<evidence type="ECO:0000256" key="9">
    <source>
        <dbReference type="SAM" id="MobiDB-lite"/>
    </source>
</evidence>
<dbReference type="GO" id="GO:0003735">
    <property type="term" value="F:structural constituent of ribosome"/>
    <property type="evidence" value="ECO:0007669"/>
    <property type="project" value="InterPro"/>
</dbReference>
<keyword evidence="3 8" id="KW-0689">Ribosomal protein</keyword>
<comment type="similarity">
    <text evidence="2 8">Belongs to the universal ribosomal protein uL16 family.</text>
</comment>
<organism evidence="10">
    <name type="scientific">Botryococcus braunii</name>
    <name type="common">Green alga</name>
    <dbReference type="NCBI Taxonomy" id="38881"/>
    <lineage>
        <taxon>Eukaryota</taxon>
        <taxon>Viridiplantae</taxon>
        <taxon>Chlorophyta</taxon>
        <taxon>core chlorophytes</taxon>
        <taxon>Trebouxiophyceae</taxon>
        <taxon>Trebouxiophyceae incertae sedis</taxon>
        <taxon>Elliptochloris clade</taxon>
        <taxon>Botryococcus</taxon>
    </lineage>
</organism>
<dbReference type="PROSITE" id="PS00586">
    <property type="entry name" value="RIBOSOMAL_L16_1"/>
    <property type="match status" value="1"/>
</dbReference>
<feature type="region of interest" description="Disordered" evidence="9">
    <location>
        <begin position="1"/>
        <end position="23"/>
    </location>
</feature>
<evidence type="ECO:0000313" key="10">
    <source>
        <dbReference type="EMBL" id="AKU37093.1"/>
    </source>
</evidence>
<dbReference type="SUPFAM" id="SSF54686">
    <property type="entry name" value="Ribosomal protein L16p/L10e"/>
    <property type="match status" value="1"/>
</dbReference>
<name>A0A0U2EZZ8_BOTBR</name>
<dbReference type="InterPro" id="IPR000114">
    <property type="entry name" value="Ribosomal_uL16_bact-type"/>
</dbReference>
<evidence type="ECO:0000256" key="4">
    <source>
        <dbReference type="ARBA" id="ARBA00023128"/>
    </source>
</evidence>
<dbReference type="GO" id="GO:0032543">
    <property type="term" value="P:mitochondrial translation"/>
    <property type="evidence" value="ECO:0007669"/>
    <property type="project" value="TreeGrafter"/>
</dbReference>
<dbReference type="Gene3D" id="3.90.1170.10">
    <property type="entry name" value="Ribosomal protein L10e/L16"/>
    <property type="match status" value="1"/>
</dbReference>
<evidence type="ECO:0000256" key="7">
    <source>
        <dbReference type="ARBA" id="ARBA00042582"/>
    </source>
</evidence>
<feature type="compositionally biased region" description="Basic residues" evidence="9">
    <location>
        <begin position="7"/>
        <end position="20"/>
    </location>
</feature>
<comment type="subcellular location">
    <subcellularLocation>
        <location evidence="1">Mitochondrion</location>
    </subcellularLocation>
</comment>
<gene>
    <name evidence="10" type="primary">rpl16</name>
</gene>
<dbReference type="GO" id="GO:0005762">
    <property type="term" value="C:mitochondrial large ribosomal subunit"/>
    <property type="evidence" value="ECO:0007669"/>
    <property type="project" value="TreeGrafter"/>
</dbReference>
<dbReference type="InterPro" id="IPR020798">
    <property type="entry name" value="Ribosomal_uL16_CS"/>
</dbReference>
<dbReference type="PRINTS" id="PR00060">
    <property type="entry name" value="RIBOSOMALL16"/>
</dbReference>
<sequence length="135" mass="15473">MLQPKRTQYRKHQKGKRRGIRSNQNNFDFGRFGIKALQHGIIEGKRIEAVRRVMTRRFKRSGQIWIRVFPDIVRTTKPSQSRMGKGKGGAAYWICRVQPGQILYEIAGVSTTVMEGAFKIASHKLGIKIGVFSRD</sequence>
<dbReference type="AlphaFoldDB" id="A0A0U2EZZ8"/>
<keyword evidence="4 10" id="KW-0496">Mitochondrion</keyword>
<dbReference type="FunFam" id="3.90.1170.10:FF:000001">
    <property type="entry name" value="50S ribosomal protein L16"/>
    <property type="match status" value="1"/>
</dbReference>
<evidence type="ECO:0000256" key="2">
    <source>
        <dbReference type="ARBA" id="ARBA00008931"/>
    </source>
</evidence>
<dbReference type="InterPro" id="IPR047873">
    <property type="entry name" value="Ribosomal_uL16"/>
</dbReference>
<evidence type="ECO:0000256" key="8">
    <source>
        <dbReference type="RuleBase" id="RU004413"/>
    </source>
</evidence>
<geneLocation type="mitochondrion" evidence="10"/>
<reference evidence="10" key="1">
    <citation type="journal article" date="2015" name="Mitochondrial DNA">
        <title>Complete mitochondrial genome of a hydrocarbon-producing green alga Botryococcus braunii strain Showa.</title>
        <authorList>
            <person name="Zou J."/>
            <person name="Bi G."/>
        </authorList>
    </citation>
    <scope>NUCLEOTIDE SEQUENCE</scope>
</reference>
<dbReference type="InterPro" id="IPR016180">
    <property type="entry name" value="Ribosomal_uL16_dom"/>
</dbReference>
<dbReference type="InterPro" id="IPR036920">
    <property type="entry name" value="Ribosomal_uL16_sf"/>
</dbReference>
<dbReference type="RefSeq" id="YP_009162787.1">
    <property type="nucleotide sequence ID" value="NC_027722.1"/>
</dbReference>
<dbReference type="NCBIfam" id="TIGR01164">
    <property type="entry name" value="rplP_bact"/>
    <property type="match status" value="1"/>
</dbReference>
<dbReference type="GeneID" id="25396235"/>
<dbReference type="Pfam" id="PF00252">
    <property type="entry name" value="Ribosomal_L16"/>
    <property type="match status" value="1"/>
</dbReference>
<keyword evidence="5 8" id="KW-0687">Ribonucleoprotein</keyword>
<proteinExistence type="inferred from homology"/>
<evidence type="ECO:0000256" key="3">
    <source>
        <dbReference type="ARBA" id="ARBA00022980"/>
    </source>
</evidence>
<protein>
    <recommendedName>
        <fullName evidence="6">Large ribosomal subunit protein uL16m</fullName>
    </recommendedName>
    <alternativeName>
        <fullName evidence="7">60S ribosomal protein L16, mitochondrial</fullName>
    </alternativeName>
</protein>
<dbReference type="GO" id="GO:0019843">
    <property type="term" value="F:rRNA binding"/>
    <property type="evidence" value="ECO:0007669"/>
    <property type="project" value="InterPro"/>
</dbReference>
<evidence type="ECO:0000256" key="1">
    <source>
        <dbReference type="ARBA" id="ARBA00004173"/>
    </source>
</evidence>
<evidence type="ECO:0000256" key="5">
    <source>
        <dbReference type="ARBA" id="ARBA00023274"/>
    </source>
</evidence>
<evidence type="ECO:0000256" key="6">
    <source>
        <dbReference type="ARBA" id="ARBA00035302"/>
    </source>
</evidence>
<dbReference type="PROSITE" id="PS00701">
    <property type="entry name" value="RIBOSOMAL_L16_2"/>
    <property type="match status" value="1"/>
</dbReference>
<accession>A0A0U2EZZ8</accession>
<dbReference type="CDD" id="cd01433">
    <property type="entry name" value="Ribosomal_L16_L10e"/>
    <property type="match status" value="1"/>
</dbReference>
<dbReference type="PANTHER" id="PTHR12220">
    <property type="entry name" value="50S/60S RIBOSOMAL PROTEIN L16"/>
    <property type="match status" value="1"/>
</dbReference>
<dbReference type="EMBL" id="KR057902">
    <property type="protein sequence ID" value="AKU37093.1"/>
    <property type="molecule type" value="Genomic_DNA"/>
</dbReference>
<dbReference type="PANTHER" id="PTHR12220:SF24">
    <property type="entry name" value="LARGE RIBOSOMAL SUBUNIT PROTEIN UL16M"/>
    <property type="match status" value="1"/>
</dbReference>